<sequence>MAIHVVRLGSERASNEGLRIGTVRRPPRGVPKQKFASENWYDVWFPNLAPSLETMKQAQAAETPAQWNAFVRKYRAEMATPENSHAIALLAALSQHTNFSVGCYCEDEAHCHRSILRALLAAQGAKFV</sequence>
<dbReference type="RefSeq" id="WP_310053933.1">
    <property type="nucleotide sequence ID" value="NZ_JAVDVW010000002.1"/>
</dbReference>
<dbReference type="Pfam" id="PF22751">
    <property type="entry name" value="DUF488-N3a"/>
    <property type="match status" value="1"/>
</dbReference>
<proteinExistence type="predicted"/>
<evidence type="ECO:0000313" key="2">
    <source>
        <dbReference type="EMBL" id="MDR7099613.1"/>
    </source>
</evidence>
<accession>A0ABU1VR99</accession>
<protein>
    <submittedName>
        <fullName evidence="2">Uncharacterized protein YeaO (DUF488 family)</fullName>
    </submittedName>
</protein>
<dbReference type="EMBL" id="JAVDVW010000002">
    <property type="protein sequence ID" value="MDR7099613.1"/>
    <property type="molecule type" value="Genomic_DNA"/>
</dbReference>
<evidence type="ECO:0000259" key="1">
    <source>
        <dbReference type="Pfam" id="PF22751"/>
    </source>
</evidence>
<dbReference type="InterPro" id="IPR054495">
    <property type="entry name" value="DUF488-N3a"/>
</dbReference>
<reference evidence="2 3" key="1">
    <citation type="submission" date="2023-07" db="EMBL/GenBank/DDBJ databases">
        <title>Sorghum-associated microbial communities from plants grown in Nebraska, USA.</title>
        <authorList>
            <person name="Schachtman D."/>
        </authorList>
    </citation>
    <scope>NUCLEOTIDE SEQUENCE [LARGE SCALE GENOMIC DNA]</scope>
    <source>
        <strain evidence="2 3">BE187</strain>
    </source>
</reference>
<dbReference type="Proteomes" id="UP001267878">
    <property type="component" value="Unassembled WGS sequence"/>
</dbReference>
<comment type="caution">
    <text evidence="2">The sequence shown here is derived from an EMBL/GenBank/DDBJ whole genome shotgun (WGS) entry which is preliminary data.</text>
</comment>
<evidence type="ECO:0000313" key="3">
    <source>
        <dbReference type="Proteomes" id="UP001267878"/>
    </source>
</evidence>
<name>A0ABU1VR99_9GAMM</name>
<gene>
    <name evidence="2" type="ORF">J2X04_001994</name>
</gene>
<feature type="domain" description="DUF488" evidence="1">
    <location>
        <begin position="3"/>
        <end position="123"/>
    </location>
</feature>
<organism evidence="2 3">
    <name type="scientific">Agrilutibacter niabensis</name>
    <dbReference type="NCBI Taxonomy" id="380628"/>
    <lineage>
        <taxon>Bacteria</taxon>
        <taxon>Pseudomonadati</taxon>
        <taxon>Pseudomonadota</taxon>
        <taxon>Gammaproteobacteria</taxon>
        <taxon>Lysobacterales</taxon>
        <taxon>Lysobacteraceae</taxon>
        <taxon>Agrilutibacter</taxon>
    </lineage>
</organism>
<keyword evidence="3" id="KW-1185">Reference proteome</keyword>